<proteinExistence type="inferred from homology"/>
<keyword evidence="3" id="KW-0378">Hydrolase</keyword>
<dbReference type="PANTHER" id="PTHR45848:SF4">
    <property type="entry name" value="DUAL SPECIFICITY PROTEIN PHOSPHATASE 12"/>
    <property type="match status" value="1"/>
</dbReference>
<evidence type="ECO:0000256" key="1">
    <source>
        <dbReference type="ARBA" id="ARBA00008601"/>
    </source>
</evidence>
<gene>
    <name evidence="5" type="ORF">MAR_002889</name>
</gene>
<keyword evidence="6" id="KW-1185">Reference proteome</keyword>
<evidence type="ECO:0000256" key="3">
    <source>
        <dbReference type="ARBA" id="ARBA00022801"/>
    </source>
</evidence>
<accession>A0ABY7GDQ4</accession>
<keyword evidence="4" id="KW-0904">Protein phosphatase</keyword>
<protein>
    <recommendedName>
        <fullName evidence="2">protein-tyrosine-phosphatase</fullName>
        <ecNumber evidence="2">3.1.3.48</ecNumber>
    </recommendedName>
</protein>
<evidence type="ECO:0000313" key="6">
    <source>
        <dbReference type="Proteomes" id="UP001164746"/>
    </source>
</evidence>
<organism evidence="5 6">
    <name type="scientific">Mya arenaria</name>
    <name type="common">Soft-shell clam</name>
    <dbReference type="NCBI Taxonomy" id="6604"/>
    <lineage>
        <taxon>Eukaryota</taxon>
        <taxon>Metazoa</taxon>
        <taxon>Spiralia</taxon>
        <taxon>Lophotrochozoa</taxon>
        <taxon>Mollusca</taxon>
        <taxon>Bivalvia</taxon>
        <taxon>Autobranchia</taxon>
        <taxon>Heteroconchia</taxon>
        <taxon>Euheterodonta</taxon>
        <taxon>Imparidentia</taxon>
        <taxon>Neoheterodontei</taxon>
        <taxon>Myida</taxon>
        <taxon>Myoidea</taxon>
        <taxon>Myidae</taxon>
        <taxon>Mya</taxon>
    </lineage>
</organism>
<dbReference type="SUPFAM" id="SSF52799">
    <property type="entry name" value="(Phosphotyrosine protein) phosphatases II"/>
    <property type="match status" value="1"/>
</dbReference>
<comment type="similarity">
    <text evidence="1">Belongs to the protein-tyrosine phosphatase family. Non-receptor class dual specificity subfamily.</text>
</comment>
<feature type="non-terminal residue" evidence="5">
    <location>
        <position position="166"/>
    </location>
</feature>
<evidence type="ECO:0000256" key="2">
    <source>
        <dbReference type="ARBA" id="ARBA00013064"/>
    </source>
</evidence>
<dbReference type="Gene3D" id="3.90.190.10">
    <property type="entry name" value="Protein tyrosine phosphatase superfamily"/>
    <property type="match status" value="1"/>
</dbReference>
<sequence length="166" mass="19081">SGEAHIDPHHMYINCMDLPSIDLLSKFQECFDFIDEALTSPENKDGMGLDEAYATVKQLKPNIKPNPGFIEQLELFENMGCKIDEDNLLYRRYRLQVMSERVQAVRWMAESIKQMEGKVDLVKPRLLATINQPAMRNQVATNQSESANMILDQSEKNKVQMIETTE</sequence>
<dbReference type="EC" id="3.1.3.48" evidence="2"/>
<dbReference type="InterPro" id="IPR029021">
    <property type="entry name" value="Prot-tyrosine_phosphatase-like"/>
</dbReference>
<name>A0ABY7GDQ4_MYAAR</name>
<dbReference type="PANTHER" id="PTHR45848">
    <property type="entry name" value="DUAL SPECIFICITY PROTEIN PHOSPHATASE 12 FAMILY MEMBER"/>
    <property type="match status" value="1"/>
</dbReference>
<evidence type="ECO:0000313" key="5">
    <source>
        <dbReference type="EMBL" id="WAR29321.1"/>
    </source>
</evidence>
<dbReference type="Proteomes" id="UP001164746">
    <property type="component" value="Chromosome 16"/>
</dbReference>
<dbReference type="EMBL" id="CP111027">
    <property type="protein sequence ID" value="WAR29321.1"/>
    <property type="molecule type" value="Genomic_DNA"/>
</dbReference>
<reference evidence="5" key="1">
    <citation type="submission" date="2022-11" db="EMBL/GenBank/DDBJ databases">
        <title>Centuries of genome instability and evolution in soft-shell clam transmissible cancer (bioRxiv).</title>
        <authorList>
            <person name="Hart S.F.M."/>
            <person name="Yonemitsu M.A."/>
            <person name="Giersch R.M."/>
            <person name="Beal B.F."/>
            <person name="Arriagada G."/>
            <person name="Davis B.W."/>
            <person name="Ostrander E.A."/>
            <person name="Goff S.P."/>
            <person name="Metzger M.J."/>
        </authorList>
    </citation>
    <scope>NUCLEOTIDE SEQUENCE</scope>
    <source>
        <strain evidence="5">MELC-2E11</strain>
        <tissue evidence="5">Siphon/mantle</tissue>
    </source>
</reference>
<evidence type="ECO:0000256" key="4">
    <source>
        <dbReference type="ARBA" id="ARBA00022912"/>
    </source>
</evidence>
<feature type="non-terminal residue" evidence="5">
    <location>
        <position position="1"/>
    </location>
</feature>